<dbReference type="EMBL" id="JACEIB010000001">
    <property type="protein sequence ID" value="MBA2932903.1"/>
    <property type="molecule type" value="Genomic_DNA"/>
</dbReference>
<protein>
    <submittedName>
        <fullName evidence="1">Uncharacterized protein</fullName>
    </submittedName>
</protein>
<evidence type="ECO:0000313" key="2">
    <source>
        <dbReference type="Proteomes" id="UP000570166"/>
    </source>
</evidence>
<sequence>MRELDRFLNILLDEIAAADGWTVEDLVSLGRIRNTPNKLEAICHHMNIEAKHGARLRALGRCRDALFHCSGVVRRGDRRHTTTLTLGWPSDTAEGVPPVLDLGERLSVSQADLAWICAFYLSIGENLLRPV</sequence>
<proteinExistence type="predicted"/>
<dbReference type="AlphaFoldDB" id="A0A838L079"/>
<name>A0A838L079_9SPHN</name>
<evidence type="ECO:0000313" key="1">
    <source>
        <dbReference type="EMBL" id="MBA2932903.1"/>
    </source>
</evidence>
<comment type="caution">
    <text evidence="1">The sequence shown here is derived from an EMBL/GenBank/DDBJ whole genome shotgun (WGS) entry which is preliminary data.</text>
</comment>
<reference evidence="1 2" key="1">
    <citation type="submission" date="2020-07" db="EMBL/GenBank/DDBJ databases">
        <authorList>
            <person name="Sun Q."/>
        </authorList>
    </citation>
    <scope>NUCLEOTIDE SEQUENCE [LARGE SCALE GENOMIC DNA]</scope>
    <source>
        <strain evidence="1 2">CGMCC 1.13654</strain>
    </source>
</reference>
<gene>
    <name evidence="1" type="ORF">HZF05_02220</name>
</gene>
<dbReference type="Proteomes" id="UP000570166">
    <property type="component" value="Unassembled WGS sequence"/>
</dbReference>
<organism evidence="1 2">
    <name type="scientific">Sphingomonas chungangi</name>
    <dbReference type="NCBI Taxonomy" id="2683589"/>
    <lineage>
        <taxon>Bacteria</taxon>
        <taxon>Pseudomonadati</taxon>
        <taxon>Pseudomonadota</taxon>
        <taxon>Alphaproteobacteria</taxon>
        <taxon>Sphingomonadales</taxon>
        <taxon>Sphingomonadaceae</taxon>
        <taxon>Sphingomonas</taxon>
    </lineage>
</organism>
<keyword evidence="2" id="KW-1185">Reference proteome</keyword>
<accession>A0A838L079</accession>
<dbReference type="RefSeq" id="WP_160364977.1">
    <property type="nucleotide sequence ID" value="NZ_JACEIB010000001.1"/>
</dbReference>